<protein>
    <submittedName>
        <fullName evidence="1">Uncharacterized protein</fullName>
    </submittedName>
</protein>
<evidence type="ECO:0000313" key="1">
    <source>
        <dbReference type="EMBL" id="MBB2988138.1"/>
    </source>
</evidence>
<comment type="caution">
    <text evidence="1">The sequence shown here is derived from an EMBL/GenBank/DDBJ whole genome shotgun (WGS) entry which is preliminary data.</text>
</comment>
<dbReference type="Proteomes" id="UP000590811">
    <property type="component" value="Unassembled WGS sequence"/>
</dbReference>
<accession>A0A839PV61</accession>
<gene>
    <name evidence="1" type="ORF">FHW14_003327</name>
</gene>
<proteinExistence type="predicted"/>
<evidence type="ECO:0000313" key="2">
    <source>
        <dbReference type="Proteomes" id="UP000590811"/>
    </source>
</evidence>
<reference evidence="1 2" key="1">
    <citation type="submission" date="2020-08" db="EMBL/GenBank/DDBJ databases">
        <title>Genomic Encyclopedia of Type Strains, Phase IV (KMG-V): Genome sequencing to study the core and pangenomes of soil and plant-associated prokaryotes.</title>
        <authorList>
            <person name="Whitman W."/>
        </authorList>
    </citation>
    <scope>NUCLEOTIDE SEQUENCE [LARGE SCALE GENOMIC DNA]</scope>
    <source>
        <strain evidence="1 2">B3ACCR2</strain>
    </source>
</reference>
<dbReference type="AlphaFoldDB" id="A0A839PV61"/>
<name>A0A839PV61_9MICO</name>
<dbReference type="RefSeq" id="WP_184511158.1">
    <property type="nucleotide sequence ID" value="NZ_JACHVT010000008.1"/>
</dbReference>
<sequence>MSMLVSVFVSLAAANPIPSILVLVLSVVVGGATVTSLSKQGQGTLSLKLRCPCCNEAPGEVTIRTETTDRWVETHWRDEVTHSTSHAVSRPHMGTDASRWVETETRTEHVRRVPYEVWMQRHVKHAACVRCGYAATSTWTSVVR</sequence>
<organism evidence="1 2">
    <name type="scientific">Terracoccus luteus</name>
    <dbReference type="NCBI Taxonomy" id="53356"/>
    <lineage>
        <taxon>Bacteria</taxon>
        <taxon>Bacillati</taxon>
        <taxon>Actinomycetota</taxon>
        <taxon>Actinomycetes</taxon>
        <taxon>Micrococcales</taxon>
        <taxon>Intrasporangiaceae</taxon>
        <taxon>Terracoccus</taxon>
    </lineage>
</organism>
<dbReference type="EMBL" id="JACHVT010000008">
    <property type="protein sequence ID" value="MBB2988138.1"/>
    <property type="molecule type" value="Genomic_DNA"/>
</dbReference>